<keyword evidence="14" id="KW-0968">Cytoplasmic vesicle</keyword>
<protein>
    <submittedName>
        <fullName evidence="16">SREBF1 isoform 10</fullName>
    </submittedName>
</protein>
<evidence type="ECO:0000313" key="16">
    <source>
        <dbReference type="EMBL" id="PNI17216.1"/>
    </source>
</evidence>
<evidence type="ECO:0000256" key="13">
    <source>
        <dbReference type="ARBA" id="ARBA00023242"/>
    </source>
</evidence>
<reference evidence="16 17" key="1">
    <citation type="submission" date="2017-12" db="EMBL/GenBank/DDBJ databases">
        <title>High-resolution comparative analysis of great ape genomes.</title>
        <authorList>
            <person name="Pollen A."/>
            <person name="Hastie A."/>
            <person name="Hormozdiari F."/>
            <person name="Dougherty M."/>
            <person name="Liu R."/>
            <person name="Chaisson M."/>
            <person name="Hoppe E."/>
            <person name="Hill C."/>
            <person name="Pang A."/>
            <person name="Hillier L."/>
            <person name="Baker C."/>
            <person name="Armstrong J."/>
            <person name="Shendure J."/>
            <person name="Paten B."/>
            <person name="Wilson R."/>
            <person name="Chao H."/>
            <person name="Schneider V."/>
            <person name="Ventura M."/>
            <person name="Kronenberg Z."/>
            <person name="Murali S."/>
            <person name="Gordon D."/>
            <person name="Cantsilieris S."/>
            <person name="Munson K."/>
            <person name="Nelson B."/>
            <person name="Raja A."/>
            <person name="Underwood J."/>
            <person name="Diekhans M."/>
            <person name="Fiddes I."/>
            <person name="Haussler D."/>
            <person name="Eichler E."/>
        </authorList>
    </citation>
    <scope>NUCLEOTIDE SEQUENCE [LARGE SCALE GENOMIC DNA]</scope>
    <source>
        <strain evidence="16">Yerkes chimp pedigree #C0471</strain>
    </source>
</reference>
<evidence type="ECO:0000256" key="6">
    <source>
        <dbReference type="ARBA" id="ARBA00023034"/>
    </source>
</evidence>
<proteinExistence type="predicted"/>
<dbReference type="GO" id="GO:0005634">
    <property type="term" value="C:nucleus"/>
    <property type="evidence" value="ECO:0007669"/>
    <property type="project" value="UniProtKB-SubCell"/>
</dbReference>
<keyword evidence="4" id="KW-0153">Cholesterol metabolism</keyword>
<dbReference type="GO" id="GO:0003677">
    <property type="term" value="F:DNA binding"/>
    <property type="evidence" value="ECO:0007669"/>
    <property type="project" value="UniProtKB-KW"/>
</dbReference>
<evidence type="ECO:0000256" key="10">
    <source>
        <dbReference type="ARBA" id="ARBA00023163"/>
    </source>
</evidence>
<dbReference type="GO" id="GO:0000139">
    <property type="term" value="C:Golgi membrane"/>
    <property type="evidence" value="ECO:0007669"/>
    <property type="project" value="UniProtKB-SubCell"/>
</dbReference>
<dbReference type="Proteomes" id="UP000236370">
    <property type="component" value="Unassembled WGS sequence"/>
</dbReference>
<evidence type="ECO:0000256" key="9">
    <source>
        <dbReference type="ARBA" id="ARBA00023159"/>
    </source>
</evidence>
<evidence type="ECO:0000256" key="12">
    <source>
        <dbReference type="ARBA" id="ARBA00023221"/>
    </source>
</evidence>
<accession>A0A2J8J376</accession>
<organism evidence="16 17">
    <name type="scientific">Pan troglodytes</name>
    <name type="common">Chimpanzee</name>
    <dbReference type="NCBI Taxonomy" id="9598"/>
    <lineage>
        <taxon>Eukaryota</taxon>
        <taxon>Metazoa</taxon>
        <taxon>Chordata</taxon>
        <taxon>Craniata</taxon>
        <taxon>Vertebrata</taxon>
        <taxon>Euteleostomi</taxon>
        <taxon>Mammalia</taxon>
        <taxon>Eutheria</taxon>
        <taxon>Euarchontoglires</taxon>
        <taxon>Primates</taxon>
        <taxon>Haplorrhini</taxon>
        <taxon>Catarrhini</taxon>
        <taxon>Hominidae</taxon>
        <taxon>Pan</taxon>
    </lineage>
</organism>
<dbReference type="PANTHER" id="PTHR46062:SF2">
    <property type="entry name" value="STEROL REGULATORY ELEMENT-BINDING PROTEIN 1"/>
    <property type="match status" value="1"/>
</dbReference>
<name>A0A2J8J376_PANTR</name>
<keyword evidence="9" id="KW-0010">Activator</keyword>
<evidence type="ECO:0000256" key="5">
    <source>
        <dbReference type="ARBA" id="ARBA00023015"/>
    </source>
</evidence>
<evidence type="ECO:0000256" key="11">
    <source>
        <dbReference type="ARBA" id="ARBA00023166"/>
    </source>
</evidence>
<evidence type="ECO:0000256" key="4">
    <source>
        <dbReference type="ARBA" id="ARBA00022548"/>
    </source>
</evidence>
<evidence type="ECO:0000256" key="15">
    <source>
        <dbReference type="SAM" id="MobiDB-lite"/>
    </source>
</evidence>
<dbReference type="PANTHER" id="PTHR46062">
    <property type="entry name" value="STEROL REGULATORY ELEMENT-BINDING PROTEIN"/>
    <property type="match status" value="1"/>
</dbReference>
<evidence type="ECO:0000256" key="3">
    <source>
        <dbReference type="ARBA" id="ARBA00004394"/>
    </source>
</evidence>
<feature type="region of interest" description="Disordered" evidence="15">
    <location>
        <begin position="128"/>
        <end position="147"/>
    </location>
</feature>
<sequence>GCAKAESGPASLTICEKASGYLQDSLATTPASSSIDKAVQLFLCDLLLVVRTSLWRQQQPPAPAPAAQGTSSRPQASALELRGFQRDLSSLRRLAQSFRPAMRRVFLHEATARLMAGASPTRTHQLLDRSLRRRAGPGGKGGEGAAADQGCAVCSAGKGAHGM</sequence>
<dbReference type="GO" id="GO:0008203">
    <property type="term" value="P:cholesterol metabolic process"/>
    <property type="evidence" value="ECO:0007669"/>
    <property type="project" value="UniProtKB-KW"/>
</dbReference>
<evidence type="ECO:0000256" key="2">
    <source>
        <dbReference type="ARBA" id="ARBA00004156"/>
    </source>
</evidence>
<evidence type="ECO:0000256" key="8">
    <source>
        <dbReference type="ARBA" id="ARBA00023125"/>
    </source>
</evidence>
<keyword evidence="13" id="KW-0539">Nucleus</keyword>
<keyword evidence="5" id="KW-0805">Transcription regulation</keyword>
<keyword evidence="8" id="KW-0238">DNA-binding</keyword>
<dbReference type="EMBL" id="NBAG03000529">
    <property type="protein sequence ID" value="PNI17216.1"/>
    <property type="molecule type" value="Genomic_DNA"/>
</dbReference>
<keyword evidence="12" id="KW-0753">Steroid metabolism</keyword>
<dbReference type="GO" id="GO:0030659">
    <property type="term" value="C:cytoplasmic vesicle membrane"/>
    <property type="evidence" value="ECO:0007669"/>
    <property type="project" value="UniProtKB-SubCell"/>
</dbReference>
<dbReference type="AlphaFoldDB" id="A0A2J8J376"/>
<keyword evidence="6" id="KW-0333">Golgi apparatus</keyword>
<comment type="caution">
    <text evidence="16">The sequence shown here is derived from an EMBL/GenBank/DDBJ whole genome shotgun (WGS) entry which is preliminary data.</text>
</comment>
<evidence type="ECO:0000256" key="14">
    <source>
        <dbReference type="ARBA" id="ARBA00023329"/>
    </source>
</evidence>
<gene>
    <name evidence="16" type="ORF">CK820_G0051094</name>
</gene>
<evidence type="ECO:0000256" key="1">
    <source>
        <dbReference type="ARBA" id="ARBA00004123"/>
    </source>
</evidence>
<keyword evidence="7" id="KW-0443">Lipid metabolism</keyword>
<evidence type="ECO:0000313" key="17">
    <source>
        <dbReference type="Proteomes" id="UP000236370"/>
    </source>
</evidence>
<evidence type="ECO:0000256" key="7">
    <source>
        <dbReference type="ARBA" id="ARBA00023098"/>
    </source>
</evidence>
<comment type="subcellular location">
    <subcellularLocation>
        <location evidence="2">Cytoplasmic vesicle membrane</location>
    </subcellularLocation>
    <subcellularLocation>
        <location evidence="3">Golgi apparatus membrane</location>
    </subcellularLocation>
    <subcellularLocation>
        <location evidence="1">Nucleus</location>
    </subcellularLocation>
</comment>
<keyword evidence="11" id="KW-1207">Sterol metabolism</keyword>
<feature type="non-terminal residue" evidence="16">
    <location>
        <position position="1"/>
    </location>
</feature>
<keyword evidence="10" id="KW-0804">Transcription</keyword>